<evidence type="ECO:0000256" key="1">
    <source>
        <dbReference type="SAM" id="Coils"/>
    </source>
</evidence>
<accession>A0AAW0FVS2</accession>
<feature type="compositionally biased region" description="Pro residues" evidence="2">
    <location>
        <begin position="132"/>
        <end position="151"/>
    </location>
</feature>
<gene>
    <name evidence="3" type="ORF">QCA50_011816</name>
</gene>
<keyword evidence="4" id="KW-1185">Reference proteome</keyword>
<evidence type="ECO:0000313" key="4">
    <source>
        <dbReference type="Proteomes" id="UP001385951"/>
    </source>
</evidence>
<feature type="compositionally biased region" description="Low complexity" evidence="2">
    <location>
        <begin position="76"/>
        <end position="87"/>
    </location>
</feature>
<feature type="region of interest" description="Disordered" evidence="2">
    <location>
        <begin position="28"/>
        <end position="92"/>
    </location>
</feature>
<reference evidence="3 4" key="1">
    <citation type="submission" date="2022-09" db="EMBL/GenBank/DDBJ databases">
        <authorList>
            <person name="Palmer J.M."/>
        </authorList>
    </citation>
    <scope>NUCLEOTIDE SEQUENCE [LARGE SCALE GENOMIC DNA]</scope>
    <source>
        <strain evidence="3 4">DSM 7382</strain>
    </source>
</reference>
<name>A0AAW0FVS2_9APHY</name>
<feature type="coiled-coil region" evidence="1">
    <location>
        <begin position="476"/>
        <end position="510"/>
    </location>
</feature>
<evidence type="ECO:0000313" key="3">
    <source>
        <dbReference type="EMBL" id="KAK7684981.1"/>
    </source>
</evidence>
<organism evidence="3 4">
    <name type="scientific">Cerrena zonata</name>
    <dbReference type="NCBI Taxonomy" id="2478898"/>
    <lineage>
        <taxon>Eukaryota</taxon>
        <taxon>Fungi</taxon>
        <taxon>Dikarya</taxon>
        <taxon>Basidiomycota</taxon>
        <taxon>Agaricomycotina</taxon>
        <taxon>Agaricomycetes</taxon>
        <taxon>Polyporales</taxon>
        <taxon>Cerrenaceae</taxon>
        <taxon>Cerrena</taxon>
    </lineage>
</organism>
<evidence type="ECO:0000256" key="2">
    <source>
        <dbReference type="SAM" id="MobiDB-lite"/>
    </source>
</evidence>
<dbReference type="Proteomes" id="UP001385951">
    <property type="component" value="Unassembled WGS sequence"/>
</dbReference>
<dbReference type="AlphaFoldDB" id="A0AAW0FVS2"/>
<sequence>MTIEDTDAPPPMLQRYDLPALHHPCRVPITPDLPYDTPITSTPAPLTTEREDTRLPPSEPHVMPNPAHPVKVEQEPTSTPPTTTSPTVEASQNLHISPTRTSSIAGLGSILATLKLQNSVPNMSTPTSTEPAPEPAPPTQPAPPVPTPPLPTNLTSPSSEVVLPTETQTISNAPEGSTSHLNEQRTMWDECVELLADVLQKREALVTLDASRAFYGRLAATVNSFDAVIERSRFKAESVGFGLKRMAKEKEYNEAMDKLLGSEAWRLLRLESANDAEANTAPKRLKIDGDAKKMLADIQATIVTVKDAVKELHGFVQDIGTKQNIAVPVPPGTSPILPAPNQDAEMEAASPKAQADTSLDQTNDEDVPRSLSGFYDGLKAVEDRLIDIESNLAQRQEEIGEEIQSDLESQFNDLKILVEEQAHNPILSQAKELCESNAKRVTTVEGDVSKTGYEIDELANEVVEAIGRTNEVVRGNEHLAQENAWLRHENERLQRSLEEMEHRQKAELALMRAETDEAKALLQEYLSRPPPPTMPPSDELLVSILPAVQQALHPLFAELHGVIQGLLTSKVTALNSSVQSTVHRLLHMISTFEEWADHVRDGVDPGYLLRRAPVQGPRQ</sequence>
<dbReference type="EMBL" id="JASBNA010000022">
    <property type="protein sequence ID" value="KAK7684981.1"/>
    <property type="molecule type" value="Genomic_DNA"/>
</dbReference>
<dbReference type="PRINTS" id="PR01217">
    <property type="entry name" value="PRICHEXTENSN"/>
</dbReference>
<protein>
    <submittedName>
        <fullName evidence="3">Uncharacterized protein</fullName>
    </submittedName>
</protein>
<keyword evidence="1" id="KW-0175">Coiled coil</keyword>
<feature type="region of interest" description="Disordered" evidence="2">
    <location>
        <begin position="120"/>
        <end position="162"/>
    </location>
</feature>
<proteinExistence type="predicted"/>
<feature type="region of interest" description="Disordered" evidence="2">
    <location>
        <begin position="326"/>
        <end position="370"/>
    </location>
</feature>
<comment type="caution">
    <text evidence="3">The sequence shown here is derived from an EMBL/GenBank/DDBJ whole genome shotgun (WGS) entry which is preliminary data.</text>
</comment>